<dbReference type="Gene3D" id="1.10.10.2840">
    <property type="entry name" value="PucR C-terminal helix-turn-helix domain"/>
    <property type="match status" value="1"/>
</dbReference>
<dbReference type="SUPFAM" id="SSF46689">
    <property type="entry name" value="Homeodomain-like"/>
    <property type="match status" value="1"/>
</dbReference>
<dbReference type="Pfam" id="PF13556">
    <property type="entry name" value="HTH_30"/>
    <property type="match status" value="1"/>
</dbReference>
<keyword evidence="3" id="KW-1185">Reference proteome</keyword>
<dbReference type="RefSeq" id="WP_203365352.1">
    <property type="nucleotide sequence ID" value="NZ_WSFT01000016.1"/>
</dbReference>
<dbReference type="InterPro" id="IPR009057">
    <property type="entry name" value="Homeodomain-like_sf"/>
</dbReference>
<evidence type="ECO:0000313" key="2">
    <source>
        <dbReference type="EMBL" id="MBS4537422.1"/>
    </source>
</evidence>
<organism evidence="2 3">
    <name type="scientific">Anaeromonas frigoriresistens</name>
    <dbReference type="NCBI Taxonomy" id="2683708"/>
    <lineage>
        <taxon>Bacteria</taxon>
        <taxon>Bacillati</taxon>
        <taxon>Bacillota</taxon>
        <taxon>Tissierellia</taxon>
        <taxon>Tissierellales</taxon>
        <taxon>Thermohalobacteraceae</taxon>
        <taxon>Anaeromonas</taxon>
    </lineage>
</organism>
<evidence type="ECO:0000313" key="3">
    <source>
        <dbReference type="Proteomes" id="UP000724672"/>
    </source>
</evidence>
<proteinExistence type="predicted"/>
<dbReference type="Proteomes" id="UP000724672">
    <property type="component" value="Unassembled WGS sequence"/>
</dbReference>
<gene>
    <name evidence="2" type="ORF">GOQ27_03050</name>
</gene>
<dbReference type="PANTHER" id="PTHR33744:SF15">
    <property type="entry name" value="CARBOHYDRATE DIACID REGULATOR"/>
    <property type="match status" value="1"/>
</dbReference>
<dbReference type="InterPro" id="IPR042070">
    <property type="entry name" value="PucR_C-HTH_sf"/>
</dbReference>
<dbReference type="InterPro" id="IPR025736">
    <property type="entry name" value="PucR_C-HTH_dom"/>
</dbReference>
<reference evidence="2" key="1">
    <citation type="submission" date="2019-12" db="EMBL/GenBank/DDBJ databases">
        <title>Clostridiaceae gen. nov. sp. nov., isolated from sediment in Xinjiang, China.</title>
        <authorList>
            <person name="Zhang R."/>
        </authorList>
    </citation>
    <scope>NUCLEOTIDE SEQUENCE</scope>
    <source>
        <strain evidence="2">D2Q-11</strain>
    </source>
</reference>
<comment type="caution">
    <text evidence="2">The sequence shown here is derived from an EMBL/GenBank/DDBJ whole genome shotgun (WGS) entry which is preliminary data.</text>
</comment>
<protein>
    <submittedName>
        <fullName evidence="2">Helix-turn-helix domain-containing protein</fullName>
    </submittedName>
</protein>
<dbReference type="EMBL" id="WSFT01000016">
    <property type="protein sequence ID" value="MBS4537422.1"/>
    <property type="molecule type" value="Genomic_DNA"/>
</dbReference>
<accession>A0A942UZP9</accession>
<dbReference type="PANTHER" id="PTHR33744">
    <property type="entry name" value="CARBOHYDRATE DIACID REGULATOR"/>
    <property type="match status" value="1"/>
</dbReference>
<name>A0A942UZP9_9FIRM</name>
<dbReference type="InterPro" id="IPR051448">
    <property type="entry name" value="CdaR-like_regulators"/>
</dbReference>
<sequence>MEKMLRNINSSTSYNLYMTEKIDGKENLVYQFKSNKIHYYVYTQINNITNNEKELLEFLISQKFSNYYKTTHRNDAINRILKEDLNKIEIQEYLNSLNIDIKSSFISITLKIYNVDRIEDVFEILLNLEEIKYITKTEENIITIFTEKELNQAIDFAKLIVELIEVEILEKVKIGISSSKKAVEMKTTYQQSVESINIAEGFKLPHNIHRYDELLIYRILSKISVDDMNDIVAEVYNYGIKSLDEEDIRTGIVFLSCDLNISEAARNLYIHRNTLIYRLDKIQKNTSLDLRNFEDALKFRVLLILNNYLVFNK</sequence>
<evidence type="ECO:0000259" key="1">
    <source>
        <dbReference type="Pfam" id="PF13556"/>
    </source>
</evidence>
<dbReference type="AlphaFoldDB" id="A0A942UZP9"/>
<feature type="domain" description="PucR C-terminal helix-turn-helix" evidence="1">
    <location>
        <begin position="253"/>
        <end position="303"/>
    </location>
</feature>